<dbReference type="SUPFAM" id="SSF51735">
    <property type="entry name" value="NAD(P)-binding Rossmann-fold domains"/>
    <property type="match status" value="1"/>
</dbReference>
<keyword evidence="7" id="KW-1185">Reference proteome</keyword>
<dbReference type="InterPro" id="IPR002328">
    <property type="entry name" value="ADH_Zn_CS"/>
</dbReference>
<reference evidence="6 7" key="1">
    <citation type="submission" date="2020-08" db="EMBL/GenBank/DDBJ databases">
        <title>Genomic Encyclopedia of Type Strains, Phase III (KMG-III): the genomes of soil and plant-associated and newly described type strains.</title>
        <authorList>
            <person name="Whitman W."/>
        </authorList>
    </citation>
    <scope>NUCLEOTIDE SEQUENCE [LARGE SCALE GENOMIC DNA]</scope>
    <source>
        <strain evidence="6 7">CECT 3287</strain>
    </source>
</reference>
<dbReference type="Gene3D" id="3.40.50.720">
    <property type="entry name" value="NAD(P)-binding Rossmann-like Domain"/>
    <property type="match status" value="1"/>
</dbReference>
<comment type="cofactor">
    <cofactor evidence="1">
        <name>Zn(2+)</name>
        <dbReference type="ChEBI" id="CHEBI:29105"/>
    </cofactor>
</comment>
<keyword evidence="2" id="KW-0479">Metal-binding</keyword>
<dbReference type="RefSeq" id="WP_229794745.1">
    <property type="nucleotide sequence ID" value="NZ_BMPW01000008.1"/>
</dbReference>
<dbReference type="Proteomes" id="UP000590749">
    <property type="component" value="Unassembled WGS sequence"/>
</dbReference>
<evidence type="ECO:0000259" key="5">
    <source>
        <dbReference type="SMART" id="SM00829"/>
    </source>
</evidence>
<feature type="domain" description="Enoyl reductase (ER)" evidence="5">
    <location>
        <begin position="8"/>
        <end position="346"/>
    </location>
</feature>
<keyword evidence="4" id="KW-0560">Oxidoreductase</keyword>
<dbReference type="InterPro" id="IPR050129">
    <property type="entry name" value="Zn_alcohol_dh"/>
</dbReference>
<dbReference type="InterPro" id="IPR020843">
    <property type="entry name" value="ER"/>
</dbReference>
<dbReference type="GO" id="GO:0008270">
    <property type="term" value="F:zinc ion binding"/>
    <property type="evidence" value="ECO:0007669"/>
    <property type="project" value="InterPro"/>
</dbReference>
<dbReference type="Pfam" id="PF08240">
    <property type="entry name" value="ADH_N"/>
    <property type="match status" value="1"/>
</dbReference>
<name>A0A7W5AE22_9ACTN</name>
<dbReference type="PANTHER" id="PTHR43401">
    <property type="entry name" value="L-THREONINE 3-DEHYDROGENASE"/>
    <property type="match status" value="1"/>
</dbReference>
<proteinExistence type="predicted"/>
<dbReference type="EMBL" id="JACHXF010000003">
    <property type="protein sequence ID" value="MBB3094350.1"/>
    <property type="molecule type" value="Genomic_DNA"/>
</dbReference>
<organism evidence="6 7">
    <name type="scientific">Actinoplanes campanulatus</name>
    <dbReference type="NCBI Taxonomy" id="113559"/>
    <lineage>
        <taxon>Bacteria</taxon>
        <taxon>Bacillati</taxon>
        <taxon>Actinomycetota</taxon>
        <taxon>Actinomycetes</taxon>
        <taxon>Micromonosporales</taxon>
        <taxon>Micromonosporaceae</taxon>
        <taxon>Actinoplanes</taxon>
    </lineage>
</organism>
<dbReference type="InterPro" id="IPR036291">
    <property type="entry name" value="NAD(P)-bd_dom_sf"/>
</dbReference>
<dbReference type="InterPro" id="IPR011032">
    <property type="entry name" value="GroES-like_sf"/>
</dbReference>
<dbReference type="PANTHER" id="PTHR43401:SF2">
    <property type="entry name" value="L-THREONINE 3-DEHYDROGENASE"/>
    <property type="match status" value="1"/>
</dbReference>
<evidence type="ECO:0000256" key="3">
    <source>
        <dbReference type="ARBA" id="ARBA00022833"/>
    </source>
</evidence>
<evidence type="ECO:0000256" key="4">
    <source>
        <dbReference type="ARBA" id="ARBA00023002"/>
    </source>
</evidence>
<dbReference type="Gene3D" id="3.90.180.10">
    <property type="entry name" value="Medium-chain alcohol dehydrogenases, catalytic domain"/>
    <property type="match status" value="1"/>
</dbReference>
<gene>
    <name evidence="6" type="ORF">FHR83_002002</name>
</gene>
<evidence type="ECO:0000313" key="6">
    <source>
        <dbReference type="EMBL" id="MBB3094350.1"/>
    </source>
</evidence>
<dbReference type="GO" id="GO:0016491">
    <property type="term" value="F:oxidoreductase activity"/>
    <property type="evidence" value="ECO:0007669"/>
    <property type="project" value="UniProtKB-KW"/>
</dbReference>
<dbReference type="PROSITE" id="PS00059">
    <property type="entry name" value="ADH_ZINC"/>
    <property type="match status" value="1"/>
</dbReference>
<dbReference type="AlphaFoldDB" id="A0A7W5AE22"/>
<accession>A0A7W5AE22</accession>
<dbReference type="SMART" id="SM00829">
    <property type="entry name" value="PKS_ER"/>
    <property type="match status" value="1"/>
</dbReference>
<keyword evidence="3" id="KW-0862">Zinc</keyword>
<protein>
    <submittedName>
        <fullName evidence="6">Threonine dehydrogenase-like Zn-dependent dehydrogenase</fullName>
    </submittedName>
</protein>
<evidence type="ECO:0000256" key="2">
    <source>
        <dbReference type="ARBA" id="ARBA00022723"/>
    </source>
</evidence>
<comment type="caution">
    <text evidence="6">The sequence shown here is derived from an EMBL/GenBank/DDBJ whole genome shotgun (WGS) entry which is preliminary data.</text>
</comment>
<evidence type="ECO:0000313" key="7">
    <source>
        <dbReference type="Proteomes" id="UP000590749"/>
    </source>
</evidence>
<sequence>MMRALVVTAPGKAEVREVPMPIAAPGQVIVDVERVGVCGTDVELFTGEMSYLHSGASSYPLRPGHEWSGTVRSVGAGVGESWIGRRVTGDTMIGCGDCRRCLAGRHHVCPERHELGIRDGLPGALAERMAFPAAYLHPLPDSVDAVAGAMVEPAGNAQRCVDAADLAAGERLLILGTGTIGLLTAMLARARGLEVHLLGQELEFARSLGFSQSWDVASLPSTTLPSTTLPSTTLPTLSWDAVVDATNAPSMPGLAISLVEPGRRVVHIGLSGTPSMIDTRDAVLKDVTTVGILGASAGLADAIAAFAAGAIDPRPLVAATVGLEEAAAVLSGSRPAGAGPGPKIQINPRIAYGGR</sequence>
<evidence type="ECO:0000256" key="1">
    <source>
        <dbReference type="ARBA" id="ARBA00001947"/>
    </source>
</evidence>
<dbReference type="SUPFAM" id="SSF50129">
    <property type="entry name" value="GroES-like"/>
    <property type="match status" value="1"/>
</dbReference>
<dbReference type="InterPro" id="IPR013154">
    <property type="entry name" value="ADH-like_N"/>
</dbReference>